<keyword evidence="4" id="KW-1185">Reference proteome</keyword>
<sequence>MSTAAQRRANSAKDVADRAGLRLARPAAAPNPSPSPSGVAHQASSTPFGEVRRESQSSAEPWCGPFSVARQMIEQREDAKLKREARLRKKNDGEESNSDSEEDEYDVPTSLDALVQIQSAARKLQSNPSLNWTPQFNPETFGNSSEPTNQYLNRQRQSSSGALKVPTLSSICVDFLVSNFDCIESLGGVDSRARNQISSSLVNISKLDDSAVAILAGAQNPDDPNPSSIGVTSLEIPDASNVTPLNLKKIIGALFQPFSGVHAVVIGHAGLAFNKEAAEELEEKTQDPNSHVEVLSISGAFVLKDSEIAPVLTQNKDELRSVSLNSCPLISDCTQKALNACTSLSELSLSHCPFSLKQLQNIKFSTLCSLRSLDLSSTKCDDSVVSSLCSNPKLALSHLNLGTTKITDKSLEGLRSAFGGSLRSLSLDDCHKLTKIGLLVFFTPSADLGVTVSLRRMSLTNLGQVVDDELVKLIFETADVRSGGDGVVHADLKGSVLSDRSLESIAKHANKSLEYLDLSFCHSISDAGAGYLCSKAGRQFKTLKLWGLQQLSDDFFDGHGRDGTNFQVEGAWMDGKRKGGAIQAKKKQKTK</sequence>
<dbReference type="SUPFAM" id="SSF52047">
    <property type="entry name" value="RNI-like"/>
    <property type="match status" value="1"/>
</dbReference>
<dbReference type="AlphaFoldDB" id="A0A9W7BGH5"/>
<gene>
    <name evidence="3" type="ORF">TrST_g6160</name>
</gene>
<feature type="region of interest" description="Disordered" evidence="1">
    <location>
        <begin position="124"/>
        <end position="159"/>
    </location>
</feature>
<dbReference type="InterPro" id="IPR032675">
    <property type="entry name" value="LRR_dom_sf"/>
</dbReference>
<organism evidence="3 4">
    <name type="scientific">Triparma strigata</name>
    <dbReference type="NCBI Taxonomy" id="1606541"/>
    <lineage>
        <taxon>Eukaryota</taxon>
        <taxon>Sar</taxon>
        <taxon>Stramenopiles</taxon>
        <taxon>Ochrophyta</taxon>
        <taxon>Bolidophyceae</taxon>
        <taxon>Parmales</taxon>
        <taxon>Triparmaceae</taxon>
        <taxon>Triparma</taxon>
    </lineage>
</organism>
<dbReference type="OrthoDB" id="199654at2759"/>
<dbReference type="EMBL" id="BRXY01000338">
    <property type="protein sequence ID" value="GMH88111.1"/>
    <property type="molecule type" value="Genomic_DNA"/>
</dbReference>
<dbReference type="InterPro" id="IPR006553">
    <property type="entry name" value="Leu-rich_rpt_Cys-con_subtyp"/>
</dbReference>
<protein>
    <recommendedName>
        <fullName evidence="2">F-box/LRR-repeat protein 15-like leucin rich repeat domain-containing protein</fullName>
    </recommendedName>
</protein>
<evidence type="ECO:0000313" key="3">
    <source>
        <dbReference type="EMBL" id="GMH88111.1"/>
    </source>
</evidence>
<reference evidence="4" key="1">
    <citation type="journal article" date="2023" name="Commun. Biol.">
        <title>Genome analysis of Parmales, the sister group of diatoms, reveals the evolutionary specialization of diatoms from phago-mixotrophs to photoautotrophs.</title>
        <authorList>
            <person name="Ban H."/>
            <person name="Sato S."/>
            <person name="Yoshikawa S."/>
            <person name="Yamada K."/>
            <person name="Nakamura Y."/>
            <person name="Ichinomiya M."/>
            <person name="Sato N."/>
            <person name="Blanc-Mathieu R."/>
            <person name="Endo H."/>
            <person name="Kuwata A."/>
            <person name="Ogata H."/>
        </authorList>
    </citation>
    <scope>NUCLEOTIDE SEQUENCE [LARGE SCALE GENOMIC DNA]</scope>
    <source>
        <strain evidence="4">NIES 3701</strain>
    </source>
</reference>
<dbReference type="GO" id="GO:0031146">
    <property type="term" value="P:SCF-dependent proteasomal ubiquitin-dependent protein catabolic process"/>
    <property type="evidence" value="ECO:0007669"/>
    <property type="project" value="TreeGrafter"/>
</dbReference>
<dbReference type="InterPro" id="IPR057207">
    <property type="entry name" value="FBXL15_LRR"/>
</dbReference>
<dbReference type="PANTHER" id="PTHR13318">
    <property type="entry name" value="PARTNER OF PAIRED, ISOFORM B-RELATED"/>
    <property type="match status" value="1"/>
</dbReference>
<dbReference type="Gene3D" id="3.80.10.10">
    <property type="entry name" value="Ribonuclease Inhibitor"/>
    <property type="match status" value="3"/>
</dbReference>
<feature type="region of interest" description="Disordered" evidence="1">
    <location>
        <begin position="1"/>
        <end position="66"/>
    </location>
</feature>
<dbReference type="Proteomes" id="UP001165085">
    <property type="component" value="Unassembled WGS sequence"/>
</dbReference>
<feature type="domain" description="F-box/LRR-repeat protein 15-like leucin rich repeat" evidence="2">
    <location>
        <begin position="294"/>
        <end position="526"/>
    </location>
</feature>
<comment type="caution">
    <text evidence="3">The sequence shown here is derived from an EMBL/GenBank/DDBJ whole genome shotgun (WGS) entry which is preliminary data.</text>
</comment>
<evidence type="ECO:0000256" key="1">
    <source>
        <dbReference type="SAM" id="MobiDB-lite"/>
    </source>
</evidence>
<proteinExistence type="predicted"/>
<accession>A0A9W7BGH5</accession>
<evidence type="ECO:0000313" key="4">
    <source>
        <dbReference type="Proteomes" id="UP001165085"/>
    </source>
</evidence>
<feature type="compositionally biased region" description="Acidic residues" evidence="1">
    <location>
        <begin position="94"/>
        <end position="106"/>
    </location>
</feature>
<dbReference type="SMART" id="SM00367">
    <property type="entry name" value="LRR_CC"/>
    <property type="match status" value="3"/>
</dbReference>
<name>A0A9W7BGH5_9STRA</name>
<dbReference type="GO" id="GO:0019005">
    <property type="term" value="C:SCF ubiquitin ligase complex"/>
    <property type="evidence" value="ECO:0007669"/>
    <property type="project" value="TreeGrafter"/>
</dbReference>
<dbReference type="Pfam" id="PF25372">
    <property type="entry name" value="DUF7885"/>
    <property type="match status" value="1"/>
</dbReference>
<evidence type="ECO:0000259" key="2">
    <source>
        <dbReference type="Pfam" id="PF25372"/>
    </source>
</evidence>
<feature type="region of interest" description="Disordered" evidence="1">
    <location>
        <begin position="84"/>
        <end position="107"/>
    </location>
</feature>